<dbReference type="CDD" id="cd04301">
    <property type="entry name" value="NAT_SF"/>
    <property type="match status" value="1"/>
</dbReference>
<dbReference type="InterPro" id="IPR052777">
    <property type="entry name" value="Acetyltransferase_Enz"/>
</dbReference>
<gene>
    <name evidence="2" type="ORF">ABIE13_000317</name>
</gene>
<protein>
    <submittedName>
        <fullName evidence="2">Acetyltransferase</fullName>
        <ecNumber evidence="2">2.3.1.-</ecNumber>
    </submittedName>
</protein>
<evidence type="ECO:0000313" key="2">
    <source>
        <dbReference type="EMBL" id="MET4575220.1"/>
    </source>
</evidence>
<dbReference type="RefSeq" id="WP_354440534.1">
    <property type="nucleotide sequence ID" value="NZ_JBEPSH010000001.1"/>
</dbReference>
<keyword evidence="2" id="KW-0808">Transferase</keyword>
<evidence type="ECO:0000313" key="3">
    <source>
        <dbReference type="Proteomes" id="UP001549320"/>
    </source>
</evidence>
<keyword evidence="3" id="KW-1185">Reference proteome</keyword>
<proteinExistence type="predicted"/>
<sequence>MSPAASSSDSRLSIQPVNDAAEWEAFEELLRHYASNDLGQAASSSIWTDLKDLPARYSNSAGGGAALALVEGTPVGCGAFAATSEQSLCELKRFYVLPAWRRLGYGRSLVLAMQRSASAYGYLQAGLSVWPDNSSSLALYRALGFAPIPAFKSHPDPTLLFLGRALSNSSIFE</sequence>
<name>A0ABV2Q3C3_9BURK</name>
<dbReference type="SUPFAM" id="SSF55729">
    <property type="entry name" value="Acyl-CoA N-acyltransferases (Nat)"/>
    <property type="match status" value="1"/>
</dbReference>
<dbReference type="InterPro" id="IPR016181">
    <property type="entry name" value="Acyl_CoA_acyltransferase"/>
</dbReference>
<dbReference type="PROSITE" id="PS51186">
    <property type="entry name" value="GNAT"/>
    <property type="match status" value="1"/>
</dbReference>
<evidence type="ECO:0000259" key="1">
    <source>
        <dbReference type="PROSITE" id="PS51186"/>
    </source>
</evidence>
<dbReference type="Proteomes" id="UP001549320">
    <property type="component" value="Unassembled WGS sequence"/>
</dbReference>
<dbReference type="Gene3D" id="3.40.630.30">
    <property type="match status" value="1"/>
</dbReference>
<comment type="caution">
    <text evidence="2">The sequence shown here is derived from an EMBL/GenBank/DDBJ whole genome shotgun (WGS) entry which is preliminary data.</text>
</comment>
<accession>A0ABV2Q3C3</accession>
<dbReference type="PANTHER" id="PTHR43305:SF1">
    <property type="entry name" value="FAMILY N-ACETYLTRANSFERASE, PUTATIVE (AFU_ORTHOLOGUE AFUA_2G01380)-RELATED"/>
    <property type="match status" value="1"/>
</dbReference>
<dbReference type="Pfam" id="PF00583">
    <property type="entry name" value="Acetyltransf_1"/>
    <property type="match status" value="1"/>
</dbReference>
<dbReference type="EMBL" id="JBEPSH010000001">
    <property type="protein sequence ID" value="MET4575220.1"/>
    <property type="molecule type" value="Genomic_DNA"/>
</dbReference>
<dbReference type="InterPro" id="IPR000182">
    <property type="entry name" value="GNAT_dom"/>
</dbReference>
<feature type="domain" description="N-acetyltransferase" evidence="1">
    <location>
        <begin position="12"/>
        <end position="167"/>
    </location>
</feature>
<reference evidence="2 3" key="1">
    <citation type="submission" date="2024-06" db="EMBL/GenBank/DDBJ databases">
        <title>Sorghum-associated microbial communities from plants grown in Nebraska, USA.</title>
        <authorList>
            <person name="Schachtman D."/>
        </authorList>
    </citation>
    <scope>NUCLEOTIDE SEQUENCE [LARGE SCALE GENOMIC DNA]</scope>
    <source>
        <strain evidence="2 3">2709</strain>
    </source>
</reference>
<dbReference type="GO" id="GO:0016746">
    <property type="term" value="F:acyltransferase activity"/>
    <property type="evidence" value="ECO:0007669"/>
    <property type="project" value="UniProtKB-KW"/>
</dbReference>
<dbReference type="EC" id="2.3.1.-" evidence="2"/>
<organism evidence="2 3">
    <name type="scientific">Ottowia thiooxydans</name>
    <dbReference type="NCBI Taxonomy" id="219182"/>
    <lineage>
        <taxon>Bacteria</taxon>
        <taxon>Pseudomonadati</taxon>
        <taxon>Pseudomonadota</taxon>
        <taxon>Betaproteobacteria</taxon>
        <taxon>Burkholderiales</taxon>
        <taxon>Comamonadaceae</taxon>
        <taxon>Ottowia</taxon>
    </lineage>
</organism>
<keyword evidence="2" id="KW-0012">Acyltransferase</keyword>
<dbReference type="PANTHER" id="PTHR43305">
    <property type="entry name" value="FAMILY N-ACETYLTRANSFERASE, PUTATIVE (AFU_ORTHOLOGUE AFUA_2G01380)-RELATED"/>
    <property type="match status" value="1"/>
</dbReference>